<dbReference type="SUPFAM" id="SSF48371">
    <property type="entry name" value="ARM repeat"/>
    <property type="match status" value="1"/>
</dbReference>
<organism evidence="2 3">
    <name type="scientific">Lithospermum erythrorhizon</name>
    <name type="common">Purple gromwell</name>
    <name type="synonym">Lithospermum officinale var. erythrorhizon</name>
    <dbReference type="NCBI Taxonomy" id="34254"/>
    <lineage>
        <taxon>Eukaryota</taxon>
        <taxon>Viridiplantae</taxon>
        <taxon>Streptophyta</taxon>
        <taxon>Embryophyta</taxon>
        <taxon>Tracheophyta</taxon>
        <taxon>Spermatophyta</taxon>
        <taxon>Magnoliopsida</taxon>
        <taxon>eudicotyledons</taxon>
        <taxon>Gunneridae</taxon>
        <taxon>Pentapetalae</taxon>
        <taxon>asterids</taxon>
        <taxon>lamiids</taxon>
        <taxon>Boraginales</taxon>
        <taxon>Boraginaceae</taxon>
        <taxon>Boraginoideae</taxon>
        <taxon>Lithospermeae</taxon>
        <taxon>Lithospermum</taxon>
    </lineage>
</organism>
<dbReference type="PANTHER" id="PTHR23315">
    <property type="entry name" value="U BOX DOMAIN-CONTAINING"/>
    <property type="match status" value="1"/>
</dbReference>
<comment type="caution">
    <text evidence="2">The sequence shown here is derived from an EMBL/GenBank/DDBJ whole genome shotgun (WGS) entry which is preliminary data.</text>
</comment>
<dbReference type="Gene3D" id="1.25.10.10">
    <property type="entry name" value="Leucine-rich Repeat Variant"/>
    <property type="match status" value="1"/>
</dbReference>
<keyword evidence="2" id="KW-0436">Ligase</keyword>
<proteinExistence type="predicted"/>
<dbReference type="EMBL" id="BAABME010020014">
    <property type="protein sequence ID" value="GAA0159045.1"/>
    <property type="molecule type" value="Genomic_DNA"/>
</dbReference>
<dbReference type="GO" id="GO:0016874">
    <property type="term" value="F:ligase activity"/>
    <property type="evidence" value="ECO:0007669"/>
    <property type="project" value="UniProtKB-KW"/>
</dbReference>
<dbReference type="InterPro" id="IPR016024">
    <property type="entry name" value="ARM-type_fold"/>
</dbReference>
<evidence type="ECO:0000256" key="1">
    <source>
        <dbReference type="ARBA" id="ARBA00022786"/>
    </source>
</evidence>
<accession>A0AAV3Q6A2</accession>
<dbReference type="Proteomes" id="UP001454036">
    <property type="component" value="Unassembled WGS sequence"/>
</dbReference>
<sequence>MVDEALSILLLVASLPEGINEIGKLSFVQTLVEIIKDGTPKNKECAAALLLVLGSHNSSFILAALQYGSYDHLKEMSTSGTNRARRKANSIFRLISKSQHIG</sequence>
<evidence type="ECO:0000313" key="2">
    <source>
        <dbReference type="EMBL" id="GAA0159045.1"/>
    </source>
</evidence>
<dbReference type="InterPro" id="IPR011989">
    <property type="entry name" value="ARM-like"/>
</dbReference>
<protein>
    <submittedName>
        <fullName evidence="2">Ubiquitin-protein ligase</fullName>
    </submittedName>
</protein>
<dbReference type="AlphaFoldDB" id="A0AAV3Q6A2"/>
<keyword evidence="1" id="KW-0833">Ubl conjugation pathway</keyword>
<reference evidence="2 3" key="1">
    <citation type="submission" date="2024-01" db="EMBL/GenBank/DDBJ databases">
        <title>The complete chloroplast genome sequence of Lithospermum erythrorhizon: insights into the phylogenetic relationship among Boraginaceae species and the maternal lineages of purple gromwells.</title>
        <authorList>
            <person name="Okada T."/>
            <person name="Watanabe K."/>
        </authorList>
    </citation>
    <scope>NUCLEOTIDE SEQUENCE [LARGE SCALE GENOMIC DNA]</scope>
</reference>
<name>A0AAV3Q6A2_LITER</name>
<dbReference type="PANTHER" id="PTHR23315:SF49">
    <property type="entry name" value="RING-TYPE E3 UBIQUITIN TRANSFERASE"/>
    <property type="match status" value="1"/>
</dbReference>
<keyword evidence="3" id="KW-1185">Reference proteome</keyword>
<gene>
    <name evidence="2" type="ORF">LIER_38779</name>
</gene>
<evidence type="ECO:0000313" key="3">
    <source>
        <dbReference type="Proteomes" id="UP001454036"/>
    </source>
</evidence>